<protein>
    <submittedName>
        <fullName evidence="1">Uncharacterized protein</fullName>
    </submittedName>
</protein>
<organism evidence="1 2">
    <name type="scientific">Athelia psychrophila</name>
    <dbReference type="NCBI Taxonomy" id="1759441"/>
    <lineage>
        <taxon>Eukaryota</taxon>
        <taxon>Fungi</taxon>
        <taxon>Dikarya</taxon>
        <taxon>Basidiomycota</taxon>
        <taxon>Agaricomycotina</taxon>
        <taxon>Agaricomycetes</taxon>
        <taxon>Agaricomycetidae</taxon>
        <taxon>Atheliales</taxon>
        <taxon>Atheliaceae</taxon>
        <taxon>Athelia</taxon>
    </lineage>
</organism>
<evidence type="ECO:0000313" key="1">
    <source>
        <dbReference type="EMBL" id="KZP07200.1"/>
    </source>
</evidence>
<dbReference type="EMBL" id="KV417758">
    <property type="protein sequence ID" value="KZP07200.1"/>
    <property type="molecule type" value="Genomic_DNA"/>
</dbReference>
<evidence type="ECO:0000313" key="2">
    <source>
        <dbReference type="Proteomes" id="UP000076532"/>
    </source>
</evidence>
<accession>A0A167XGN2</accession>
<proteinExistence type="predicted"/>
<sequence length="104" mass="11973">MKSDIQSRLDLLDNQARPPQRQCLSMVLSFFIWDKKTSGKCFSQALRVYEEATTNHEAVMRAVKEASRMKQDSKEERKAFLANMTEIVLTHRLSESYRAETGTG</sequence>
<gene>
    <name evidence="1" type="ORF">FIBSPDRAFT_965814</name>
</gene>
<dbReference type="AlphaFoldDB" id="A0A167XGN2"/>
<keyword evidence="2" id="KW-1185">Reference proteome</keyword>
<reference evidence="1 2" key="1">
    <citation type="journal article" date="2016" name="Mol. Biol. Evol.">
        <title>Comparative Genomics of Early-Diverging Mushroom-Forming Fungi Provides Insights into the Origins of Lignocellulose Decay Capabilities.</title>
        <authorList>
            <person name="Nagy L.G."/>
            <person name="Riley R."/>
            <person name="Tritt A."/>
            <person name="Adam C."/>
            <person name="Daum C."/>
            <person name="Floudas D."/>
            <person name="Sun H."/>
            <person name="Yadav J.S."/>
            <person name="Pangilinan J."/>
            <person name="Larsson K.H."/>
            <person name="Matsuura K."/>
            <person name="Barry K."/>
            <person name="Labutti K."/>
            <person name="Kuo R."/>
            <person name="Ohm R.A."/>
            <person name="Bhattacharya S.S."/>
            <person name="Shirouzu T."/>
            <person name="Yoshinaga Y."/>
            <person name="Martin F.M."/>
            <person name="Grigoriev I.V."/>
            <person name="Hibbett D.S."/>
        </authorList>
    </citation>
    <scope>NUCLEOTIDE SEQUENCE [LARGE SCALE GENOMIC DNA]</scope>
    <source>
        <strain evidence="1 2">CBS 109695</strain>
    </source>
</reference>
<dbReference type="Proteomes" id="UP000076532">
    <property type="component" value="Unassembled WGS sequence"/>
</dbReference>
<name>A0A167XGN2_9AGAM</name>